<dbReference type="Pfam" id="PF01865">
    <property type="entry name" value="PhoU_div"/>
    <property type="match status" value="1"/>
</dbReference>
<dbReference type="InterPro" id="IPR018445">
    <property type="entry name" value="Put_Phosphate_transp_reg"/>
</dbReference>
<dbReference type="RefSeq" id="WP_258568291.1">
    <property type="nucleotide sequence ID" value="NZ_CP092900.1"/>
</dbReference>
<proteinExistence type="inferred from homology"/>
<gene>
    <name evidence="2" type="ORF">MMH89_04650</name>
</gene>
<name>A0ABY5DL48_9GAMM</name>
<evidence type="ECO:0000313" key="2">
    <source>
        <dbReference type="EMBL" id="UTC24507.1"/>
    </source>
</evidence>
<dbReference type="InterPro" id="IPR038078">
    <property type="entry name" value="PhoU-like_sf"/>
</dbReference>
<dbReference type="Proteomes" id="UP001055955">
    <property type="component" value="Chromosome"/>
</dbReference>
<accession>A0ABY5DL48</accession>
<evidence type="ECO:0000313" key="3">
    <source>
        <dbReference type="Proteomes" id="UP001055955"/>
    </source>
</evidence>
<dbReference type="PANTHER" id="PTHR36536:SF3">
    <property type="entry name" value="UPF0111 PROTEIN HI_1603"/>
    <property type="match status" value="1"/>
</dbReference>
<dbReference type="InterPro" id="IPR002727">
    <property type="entry name" value="DUF47"/>
</dbReference>
<sequence length="225" mass="25661">MTGSTFLNLFVKSPFKRLEAHMSVVQKCVGTLDALFVACQNEDWHEAKNHYAYIAKQESIADTMKHKIKLKIHHDLYLPVSRSELLTLLDMQDQLANKAEDIALLMVARKMKFPQDIRVKIEPLLAEAIRVAQRSQCVSGELADLVETGFQGLSMKLSKELINDLCVLEGRVDQKQMEARKVLYEVESSYPALDVVFWYDCINQIGSLADWSRRLGTQLMILSSR</sequence>
<keyword evidence="3" id="KW-1185">Reference proteome</keyword>
<organism evidence="2 3">
    <name type="scientific">Candidatus Comchoanobacter bicostacola</name>
    <dbReference type="NCBI Taxonomy" id="2919598"/>
    <lineage>
        <taxon>Bacteria</taxon>
        <taxon>Pseudomonadati</taxon>
        <taxon>Pseudomonadota</taxon>
        <taxon>Gammaproteobacteria</taxon>
        <taxon>Candidatus Comchoanobacterales</taxon>
        <taxon>Candidatus Comchoanobacteraceae</taxon>
        <taxon>Candidatus Comchoanobacter</taxon>
    </lineage>
</organism>
<protein>
    <submittedName>
        <fullName evidence="2">TIGR00153 family protein</fullName>
    </submittedName>
</protein>
<dbReference type="EMBL" id="CP092900">
    <property type="protein sequence ID" value="UTC24507.1"/>
    <property type="molecule type" value="Genomic_DNA"/>
</dbReference>
<reference evidence="2 3" key="1">
    <citation type="journal article" date="2022" name="Nat. Microbiol.">
        <title>The microbiome of a bacterivorous marine choanoflagellate contains a resource-demanding obligate bacterial associate.</title>
        <authorList>
            <person name="Needham D.M."/>
            <person name="Poirier C."/>
            <person name="Bachy C."/>
            <person name="George E.E."/>
            <person name="Wilken S."/>
            <person name="Yung C.C.M."/>
            <person name="Limardo A.J."/>
            <person name="Morando M."/>
            <person name="Sudek L."/>
            <person name="Malmstrom R.R."/>
            <person name="Keeling P.J."/>
            <person name="Santoro A.E."/>
            <person name="Worden A.Z."/>
        </authorList>
    </citation>
    <scope>NUCLEOTIDE SEQUENCE [LARGE SCALE GENOMIC DNA]</scope>
    <source>
        <strain evidence="2 3">Comchoano-1</strain>
    </source>
</reference>
<dbReference type="NCBIfam" id="TIGR00153">
    <property type="entry name" value="TIGR00153 family protein"/>
    <property type="match status" value="1"/>
</dbReference>
<comment type="similarity">
    <text evidence="1">Belongs to the UPF0111 family.</text>
</comment>
<evidence type="ECO:0000256" key="1">
    <source>
        <dbReference type="ARBA" id="ARBA00008591"/>
    </source>
</evidence>
<dbReference type="Gene3D" id="1.20.58.220">
    <property type="entry name" value="Phosphate transport system protein phou homolog 2, domain 2"/>
    <property type="match status" value="1"/>
</dbReference>
<dbReference type="PANTHER" id="PTHR36536">
    <property type="entry name" value="UPF0111 PROTEIN HI_1603"/>
    <property type="match status" value="1"/>
</dbReference>